<dbReference type="EMBL" id="QRCM01000001">
    <property type="protein sequence ID" value="TXG91062.1"/>
    <property type="molecule type" value="Genomic_DNA"/>
</dbReference>
<gene>
    <name evidence="1" type="ORF">DW322_13575</name>
</gene>
<dbReference type="GO" id="GO:0009306">
    <property type="term" value="P:protein secretion"/>
    <property type="evidence" value="ECO:0007669"/>
    <property type="project" value="InterPro"/>
</dbReference>
<evidence type="ECO:0000313" key="1">
    <source>
        <dbReference type="EMBL" id="TXG91062.1"/>
    </source>
</evidence>
<accession>A0A6P2CFC6</accession>
<proteinExistence type="predicted"/>
<dbReference type="Proteomes" id="UP000471120">
    <property type="component" value="Unassembled WGS sequence"/>
</dbReference>
<dbReference type="RefSeq" id="WP_010838854.1">
    <property type="nucleotide sequence ID" value="NZ_QRCM01000001.1"/>
</dbReference>
<protein>
    <submittedName>
        <fullName evidence="1">ESX-1 secretion-associated protein</fullName>
    </submittedName>
</protein>
<sequence>MSDLVVDTDGIRAYARSAAQSAEQIGSAGAYDLAANIAALTPVLGPIGADFLAAFAHAQSTHAQSVAELAAHYAGTAAAADSAAAGYDGTDRASGDALGGIGESLA</sequence>
<evidence type="ECO:0000313" key="2">
    <source>
        <dbReference type="Proteomes" id="UP000471120"/>
    </source>
</evidence>
<reference evidence="1 2" key="1">
    <citation type="submission" date="2018-07" db="EMBL/GenBank/DDBJ databases">
        <title>Genome sequence of Rhodococcus rhodnii ATCC 35071 from Rhodnius prolixus.</title>
        <authorList>
            <person name="Patel V."/>
            <person name="Vogel K.J."/>
        </authorList>
    </citation>
    <scope>NUCLEOTIDE SEQUENCE [LARGE SCALE GENOMIC DNA]</scope>
    <source>
        <strain evidence="1 2">ATCC 35071</strain>
    </source>
</reference>
<organism evidence="1 2">
    <name type="scientific">Rhodococcus rhodnii</name>
    <dbReference type="NCBI Taxonomy" id="38312"/>
    <lineage>
        <taxon>Bacteria</taxon>
        <taxon>Bacillati</taxon>
        <taxon>Actinomycetota</taxon>
        <taxon>Actinomycetes</taxon>
        <taxon>Mycobacteriales</taxon>
        <taxon>Nocardiaceae</taxon>
        <taxon>Rhodococcus</taxon>
    </lineage>
</organism>
<name>A0A6P2CFC6_9NOCA</name>
<dbReference type="AlphaFoldDB" id="A0A6P2CFC6"/>
<dbReference type="InterPro" id="IPR022536">
    <property type="entry name" value="EspC"/>
</dbReference>
<dbReference type="Pfam" id="PF10824">
    <property type="entry name" value="T7SS_ESX_EspC"/>
    <property type="match status" value="1"/>
</dbReference>
<comment type="caution">
    <text evidence="1">The sequence shown here is derived from an EMBL/GenBank/DDBJ whole genome shotgun (WGS) entry which is preliminary data.</text>
</comment>